<dbReference type="EMBL" id="CP151762">
    <property type="protein sequence ID" value="WZU63553.1"/>
    <property type="molecule type" value="Genomic_DNA"/>
</dbReference>
<feature type="transmembrane region" description="Helical" evidence="1">
    <location>
        <begin position="291"/>
        <end position="308"/>
    </location>
</feature>
<proteinExistence type="predicted"/>
<dbReference type="KEGG" id="yag:AABB28_17230"/>
<evidence type="ECO:0000313" key="2">
    <source>
        <dbReference type="EMBL" id="WZU63553.1"/>
    </source>
</evidence>
<accession>A0AAN0M2Q7</accession>
<feature type="transmembrane region" description="Helical" evidence="1">
    <location>
        <begin position="204"/>
        <end position="222"/>
    </location>
</feature>
<feature type="transmembrane region" description="Helical" evidence="1">
    <location>
        <begin position="159"/>
        <end position="179"/>
    </location>
</feature>
<dbReference type="Proteomes" id="UP001451782">
    <property type="component" value="Chromosome"/>
</dbReference>
<protein>
    <submittedName>
        <fullName evidence="2">DUF4173 domain-containing protein</fullName>
    </submittedName>
</protein>
<gene>
    <name evidence="2" type="ORF">AABB28_17230</name>
</gene>
<evidence type="ECO:0000256" key="1">
    <source>
        <dbReference type="SAM" id="Phobius"/>
    </source>
</evidence>
<sequence length="478" mass="53164">MVVRGVPFRIAKDAWWLDDEDPPRGARAGQIFIPALLLADVLIWGLRPGIGVALLMLLLASAIALTVARRLTWRRALRAFAVLIVAVAPLVEVVQFGTVTVALLGLSTFAVMVVAEDLHSAALWRAVARLPGYGAVQTIRDAFAMRVPVPSKGGLRGALFDWALPVAVGVVFLFLFIAANPLLDKWLSAFATIDLGFLPQFERVVFWMLIAVWVWPLLRLTLMMPRLTCVNPTPARALRSEFLTERSVSRALVLFNVIFLIQTILDIGYLWGGVALPEGMTYAAYAHRGAYPLMVTALLAGIFALLAQPYLGGGATVRRLLYLWIAQNVVLVVSSILRLELYVDVYGLTRLRFAAFIWMVVVALGLVLIIMQTVGRRPVGWFLQRAFGLGFLAIYLCNLVNIDGLIARHNLSDNHASDYYLCGLSEGAVPAILKHDLETGTQLCPRYRPYLSQRNDWREWGYRNARLHRSLTSMEIEQ</sequence>
<dbReference type="Pfam" id="PF13687">
    <property type="entry name" value="DUF4153"/>
    <property type="match status" value="1"/>
</dbReference>
<keyword evidence="1" id="KW-0472">Membrane</keyword>
<feature type="transmembrane region" description="Helical" evidence="1">
    <location>
        <begin position="320"/>
        <end position="339"/>
    </location>
</feature>
<feature type="transmembrane region" description="Helical" evidence="1">
    <location>
        <begin position="351"/>
        <end position="370"/>
    </location>
</feature>
<dbReference type="RefSeq" id="WP_342069934.1">
    <property type="nucleotide sequence ID" value="NZ_CP151762.1"/>
</dbReference>
<dbReference type="AlphaFoldDB" id="A0AAN0M2Q7"/>
<feature type="transmembrane region" description="Helical" evidence="1">
    <location>
        <begin position="251"/>
        <end position="271"/>
    </location>
</feature>
<reference evidence="2 3" key="1">
    <citation type="submission" date="2024-04" db="EMBL/GenBank/DDBJ databases">
        <title>Phylogenomic analyses of a clade within the roseobacter group suggest taxonomic reassignments of species of the genera Aestuariivita, Citreicella, Loktanella, Nautella, Pelagibaca, Ruegeria, Thalassobius, Thiobacimonas and Tropicibacter, and the proposal o.</title>
        <authorList>
            <person name="Jeon C.O."/>
        </authorList>
    </citation>
    <scope>NUCLEOTIDE SEQUENCE [LARGE SCALE GENOMIC DNA]</scope>
    <source>
        <strain evidence="2 3">G8-12</strain>
    </source>
</reference>
<keyword evidence="3" id="KW-1185">Reference proteome</keyword>
<keyword evidence="1" id="KW-0812">Transmembrane</keyword>
<feature type="transmembrane region" description="Helical" evidence="1">
    <location>
        <begin position="382"/>
        <end position="402"/>
    </location>
</feature>
<keyword evidence="1" id="KW-1133">Transmembrane helix</keyword>
<feature type="transmembrane region" description="Helical" evidence="1">
    <location>
        <begin position="75"/>
        <end position="91"/>
    </location>
</feature>
<dbReference type="InterPro" id="IPR025291">
    <property type="entry name" value="DUF4153"/>
</dbReference>
<feature type="transmembrane region" description="Helical" evidence="1">
    <location>
        <begin position="50"/>
        <end position="68"/>
    </location>
</feature>
<organism evidence="2 3">
    <name type="scientific">Yoonia algicola</name>
    <dbReference type="NCBI Taxonomy" id="3137368"/>
    <lineage>
        <taxon>Bacteria</taxon>
        <taxon>Pseudomonadati</taxon>
        <taxon>Pseudomonadota</taxon>
        <taxon>Alphaproteobacteria</taxon>
        <taxon>Rhodobacterales</taxon>
        <taxon>Paracoccaceae</taxon>
        <taxon>Yoonia</taxon>
    </lineage>
</organism>
<name>A0AAN0M2Q7_9RHOB</name>
<evidence type="ECO:0000313" key="3">
    <source>
        <dbReference type="Proteomes" id="UP001451782"/>
    </source>
</evidence>